<dbReference type="PANTHER" id="PTHR42711:SF5">
    <property type="entry name" value="ABC TRANSPORTER ATP-BINDING PROTEIN NATA"/>
    <property type="match status" value="1"/>
</dbReference>
<dbReference type="PROSITE" id="PS50893">
    <property type="entry name" value="ABC_TRANSPORTER_2"/>
    <property type="match status" value="1"/>
</dbReference>
<dbReference type="InterPro" id="IPR027417">
    <property type="entry name" value="P-loop_NTPase"/>
</dbReference>
<dbReference type="PROSITE" id="PS00211">
    <property type="entry name" value="ABC_TRANSPORTER_1"/>
    <property type="match status" value="1"/>
</dbReference>
<comment type="similarity">
    <text evidence="1">Belongs to the ABC transporter superfamily.</text>
</comment>
<dbReference type="Gene3D" id="3.40.50.300">
    <property type="entry name" value="P-loop containing nucleotide triphosphate hydrolases"/>
    <property type="match status" value="1"/>
</dbReference>
<feature type="domain" description="ABC transporter" evidence="7">
    <location>
        <begin position="12"/>
        <end position="241"/>
    </location>
</feature>
<protein>
    <submittedName>
        <fullName evidence="8">ABC transporter ATP-binding protein</fullName>
    </submittedName>
</protein>
<evidence type="ECO:0000256" key="1">
    <source>
        <dbReference type="ARBA" id="ARBA00005417"/>
    </source>
</evidence>
<dbReference type="InterPro" id="IPR050763">
    <property type="entry name" value="ABC_transporter_ATP-binding"/>
</dbReference>
<evidence type="ECO:0000313" key="9">
    <source>
        <dbReference type="Proteomes" id="UP001626593"/>
    </source>
</evidence>
<dbReference type="InterPro" id="IPR017871">
    <property type="entry name" value="ABC_transporter-like_CS"/>
</dbReference>
<dbReference type="InterPro" id="IPR003439">
    <property type="entry name" value="ABC_transporter-like_ATP-bd"/>
</dbReference>
<dbReference type="NCBIfam" id="TIGR03864">
    <property type="entry name" value="PQQ_ABC_ATP"/>
    <property type="match status" value="1"/>
</dbReference>
<keyword evidence="4" id="KW-1003">Cell membrane</keyword>
<dbReference type="EMBL" id="CP141259">
    <property type="protein sequence ID" value="WRL48953.1"/>
    <property type="molecule type" value="Genomic_DNA"/>
</dbReference>
<dbReference type="PANTHER" id="PTHR42711">
    <property type="entry name" value="ABC TRANSPORTER ATP-BINDING PROTEIN"/>
    <property type="match status" value="1"/>
</dbReference>
<dbReference type="InterPro" id="IPR022467">
    <property type="entry name" value="ABC_transprt_ATP-bd_su_PQQ"/>
</dbReference>
<evidence type="ECO:0000259" key="7">
    <source>
        <dbReference type="PROSITE" id="PS50893"/>
    </source>
</evidence>
<accession>A0ABZ1ASZ5</accession>
<keyword evidence="2" id="KW-0813">Transport</keyword>
<evidence type="ECO:0000256" key="2">
    <source>
        <dbReference type="ARBA" id="ARBA00022448"/>
    </source>
</evidence>
<keyword evidence="4" id="KW-0472">Membrane</keyword>
<keyword evidence="5" id="KW-0547">Nucleotide-binding</keyword>
<gene>
    <name evidence="8" type="ORF">U5817_16895</name>
</gene>
<name>A0ABZ1ASZ5_AROEV</name>
<proteinExistence type="inferred from homology"/>
<dbReference type="GO" id="GO:0005524">
    <property type="term" value="F:ATP binding"/>
    <property type="evidence" value="ECO:0007669"/>
    <property type="project" value="UniProtKB-KW"/>
</dbReference>
<evidence type="ECO:0000256" key="6">
    <source>
        <dbReference type="ARBA" id="ARBA00022840"/>
    </source>
</evidence>
<keyword evidence="6 8" id="KW-0067">ATP-binding</keyword>
<keyword evidence="9" id="KW-1185">Reference proteome</keyword>
<organism evidence="8 9">
    <name type="scientific">Aromatoleum evansii</name>
    <name type="common">Azoarcus evansii</name>
    <dbReference type="NCBI Taxonomy" id="59406"/>
    <lineage>
        <taxon>Bacteria</taxon>
        <taxon>Pseudomonadati</taxon>
        <taxon>Pseudomonadota</taxon>
        <taxon>Betaproteobacteria</taxon>
        <taxon>Rhodocyclales</taxon>
        <taxon>Rhodocyclaceae</taxon>
        <taxon>Aromatoleum</taxon>
    </lineage>
</organism>
<keyword evidence="3" id="KW-0536">Nodulation</keyword>
<evidence type="ECO:0000256" key="5">
    <source>
        <dbReference type="ARBA" id="ARBA00022741"/>
    </source>
</evidence>
<evidence type="ECO:0000313" key="8">
    <source>
        <dbReference type="EMBL" id="WRL48953.1"/>
    </source>
</evidence>
<reference evidence="8 9" key="1">
    <citation type="submission" date="2023-12" db="EMBL/GenBank/DDBJ databases">
        <title>A. evansii MAY27, complete genome.</title>
        <authorList>
            <person name="Wang Y."/>
        </authorList>
    </citation>
    <scope>NUCLEOTIDE SEQUENCE [LARGE SCALE GENOMIC DNA]</scope>
    <source>
        <strain evidence="8 9">MAY27</strain>
    </source>
</reference>
<dbReference type="SMART" id="SM00382">
    <property type="entry name" value="AAA"/>
    <property type="match status" value="1"/>
</dbReference>
<dbReference type="SUPFAM" id="SSF52540">
    <property type="entry name" value="P-loop containing nucleoside triphosphate hydrolases"/>
    <property type="match status" value="1"/>
</dbReference>
<evidence type="ECO:0000256" key="3">
    <source>
        <dbReference type="ARBA" id="ARBA00022458"/>
    </source>
</evidence>
<sequence length="251" mass="26337">MTRNATQAGAALELADVRKAYGAREALRGVTLAVRRGEFVALLGPNGAGKSTLFQLLTGLFNADSGRLVVCGHDIRKAPVAALAHLGVVFQQSTLDLDLGVAANLKFHAALHGLGGRHARERVADALARLGLTERAGDPVRELSGGNRRKVELARALVHEPAVLLMDEATVGLDPASRRQLLDEVLALRDRGVAVLWATHLVDEAEAADRVVVLHRGQILAEGPPAALAAQAGATTLAAAFLAMTGDERSD</sequence>
<evidence type="ECO:0000256" key="4">
    <source>
        <dbReference type="ARBA" id="ARBA00022475"/>
    </source>
</evidence>
<dbReference type="Proteomes" id="UP001626593">
    <property type="component" value="Chromosome"/>
</dbReference>
<dbReference type="Pfam" id="PF00005">
    <property type="entry name" value="ABC_tran"/>
    <property type="match status" value="1"/>
</dbReference>
<dbReference type="InterPro" id="IPR003593">
    <property type="entry name" value="AAA+_ATPase"/>
</dbReference>